<dbReference type="InterPro" id="IPR005312">
    <property type="entry name" value="DUF1759"/>
</dbReference>
<dbReference type="Proteomes" id="UP000887578">
    <property type="component" value="Unplaced"/>
</dbReference>
<organism evidence="2 3">
    <name type="scientific">Panagrolaimus davidi</name>
    <dbReference type="NCBI Taxonomy" id="227884"/>
    <lineage>
        <taxon>Eukaryota</taxon>
        <taxon>Metazoa</taxon>
        <taxon>Ecdysozoa</taxon>
        <taxon>Nematoda</taxon>
        <taxon>Chromadorea</taxon>
        <taxon>Rhabditida</taxon>
        <taxon>Tylenchina</taxon>
        <taxon>Panagrolaimomorpha</taxon>
        <taxon>Panagrolaimoidea</taxon>
        <taxon>Panagrolaimidae</taxon>
        <taxon>Panagrolaimus</taxon>
    </lineage>
</organism>
<keyword evidence="2" id="KW-1185">Reference proteome</keyword>
<dbReference type="Pfam" id="PF05585">
    <property type="entry name" value="DUF1758"/>
    <property type="match status" value="1"/>
</dbReference>
<feature type="domain" description="DUF1758" evidence="1">
    <location>
        <begin position="426"/>
        <end position="573"/>
    </location>
</feature>
<accession>A0A914Q8P9</accession>
<evidence type="ECO:0000259" key="1">
    <source>
        <dbReference type="Pfam" id="PF05585"/>
    </source>
</evidence>
<reference evidence="3" key="1">
    <citation type="submission" date="2022-11" db="UniProtKB">
        <authorList>
            <consortium name="WormBaseParasite"/>
        </authorList>
    </citation>
    <scope>IDENTIFICATION</scope>
</reference>
<dbReference type="AlphaFoldDB" id="A0A914Q8P9"/>
<sequence length="622" mass="70212">MSQNIRQQLGKFKKRAERIIDSYFALTPKWNALSIVALKGISMDADKCLEQLDAKYEKWETIIAAIQDDDDRATEEKLFDKWKEDDDYVLVIQDLQSIIRDAAELNSVPEPTSIAPLIPAKIAAQNIQRFNGEYLSFKPFWQRFVLNIDSKPYDKIDKLDVLFGLLEGKALKEVEGTPIIKENYDAVKQALIDRFGNDDQILYALQTQLSCIKRADSTADSLCDTVTSIHRLCRQLKDLGVDINNSTLKYDIIRKMPTREQAELLLLNRSQPNISTEEILKKMKEFECRAEVIAEIEGKNYYSSTYSSSTGHRNPSKGLSCSFCNANHTSATCQKFKSIDERLNQLRSQQRCFKCAGRYHSSKECRTNVTCQNCNGSHRSFLCDKSNSSNFTKSTNATKTNVFLAAERIQVLQQNQSPLLAKEITVKNPENDKEAKAVVFIDSGSQRNYVSDALVKKLQLQPIAHEYINVEGFGGKKTHHQSKLVEIRIPTVDSKYHDINAYSIPSIAKEIPMAEIKNDDPLQYSIARKTPDILVGMEDFFSIVTAAKQKDGIFIIDSKIGKMISGKLTEQQNTVSCPAITSSSAAGKGLVEPKNVQLDQWWELHKKKHGSPKLLPGQFELG</sequence>
<dbReference type="InterPro" id="IPR021109">
    <property type="entry name" value="Peptidase_aspartic_dom_sf"/>
</dbReference>
<name>A0A914Q8P9_9BILA</name>
<dbReference type="InterPro" id="IPR008737">
    <property type="entry name" value="DUF1758"/>
</dbReference>
<evidence type="ECO:0000313" key="3">
    <source>
        <dbReference type="WBParaSite" id="PDA_v2.g27932.t1"/>
    </source>
</evidence>
<dbReference type="CDD" id="cd00303">
    <property type="entry name" value="retropepsin_like"/>
    <property type="match status" value="1"/>
</dbReference>
<evidence type="ECO:0000313" key="2">
    <source>
        <dbReference type="Proteomes" id="UP000887578"/>
    </source>
</evidence>
<dbReference type="Pfam" id="PF03564">
    <property type="entry name" value="DUF1759"/>
    <property type="match status" value="1"/>
</dbReference>
<dbReference type="PANTHER" id="PTHR47331">
    <property type="entry name" value="PHD-TYPE DOMAIN-CONTAINING PROTEIN"/>
    <property type="match status" value="1"/>
</dbReference>
<dbReference type="WBParaSite" id="PDA_v2.g27932.t1">
    <property type="protein sequence ID" value="PDA_v2.g27932.t1"/>
    <property type="gene ID" value="PDA_v2.g27932"/>
</dbReference>
<protein>
    <submittedName>
        <fullName evidence="3">Peptidase aspartic putative domain-containing protein</fullName>
    </submittedName>
</protein>
<dbReference type="Gene3D" id="2.40.70.10">
    <property type="entry name" value="Acid Proteases"/>
    <property type="match status" value="1"/>
</dbReference>
<proteinExistence type="predicted"/>
<dbReference type="PANTHER" id="PTHR47331:SF5">
    <property type="entry name" value="RIBONUCLEASE H"/>
    <property type="match status" value="1"/>
</dbReference>